<dbReference type="Proteomes" id="UP001620409">
    <property type="component" value="Unassembled WGS sequence"/>
</dbReference>
<dbReference type="RefSeq" id="WP_380012976.1">
    <property type="nucleotide sequence ID" value="NZ_JADIKI010000023.1"/>
</dbReference>
<dbReference type="PANTHER" id="PTHR38102:SF1">
    <property type="entry name" value="PERIPLASMIC CHAPERONE SPY"/>
    <property type="match status" value="1"/>
</dbReference>
<dbReference type="PANTHER" id="PTHR38102">
    <property type="entry name" value="PERIPLASMIC CHAPERONE SPY"/>
    <property type="match status" value="1"/>
</dbReference>
<accession>A0ABW8IKD9</accession>
<evidence type="ECO:0000256" key="1">
    <source>
        <dbReference type="ARBA" id="ARBA00004418"/>
    </source>
</evidence>
<organism evidence="6 7">
    <name type="scientific">Dyella humi</name>
    <dbReference type="NCBI Taxonomy" id="1770547"/>
    <lineage>
        <taxon>Bacteria</taxon>
        <taxon>Pseudomonadati</taxon>
        <taxon>Pseudomonadota</taxon>
        <taxon>Gammaproteobacteria</taxon>
        <taxon>Lysobacterales</taxon>
        <taxon>Rhodanobacteraceae</taxon>
        <taxon>Dyella</taxon>
    </lineage>
</organism>
<comment type="similarity">
    <text evidence="2">Belongs to the CpxP/Spy family.</text>
</comment>
<gene>
    <name evidence="6" type="ORF">ISP18_13850</name>
</gene>
<comment type="subcellular location">
    <subcellularLocation>
        <location evidence="1">Periplasm</location>
    </subcellularLocation>
</comment>
<dbReference type="InterPro" id="IPR012899">
    <property type="entry name" value="LTXXQ"/>
</dbReference>
<dbReference type="Pfam" id="PF07813">
    <property type="entry name" value="LTXXQ"/>
    <property type="match status" value="1"/>
</dbReference>
<protein>
    <submittedName>
        <fullName evidence="6">Spy/CpxP family protein refolding chaperone</fullName>
    </submittedName>
</protein>
<dbReference type="EMBL" id="JADIKI010000023">
    <property type="protein sequence ID" value="MFK2855680.1"/>
    <property type="molecule type" value="Genomic_DNA"/>
</dbReference>
<dbReference type="InterPro" id="IPR052211">
    <property type="entry name" value="Cpx_auxiliary_protein"/>
</dbReference>
<evidence type="ECO:0000256" key="5">
    <source>
        <dbReference type="SAM" id="SignalP"/>
    </source>
</evidence>
<evidence type="ECO:0000256" key="2">
    <source>
        <dbReference type="ARBA" id="ARBA00008441"/>
    </source>
</evidence>
<feature type="signal peptide" evidence="5">
    <location>
        <begin position="1"/>
        <end position="23"/>
    </location>
</feature>
<evidence type="ECO:0000313" key="7">
    <source>
        <dbReference type="Proteomes" id="UP001620409"/>
    </source>
</evidence>
<evidence type="ECO:0000256" key="4">
    <source>
        <dbReference type="ARBA" id="ARBA00022764"/>
    </source>
</evidence>
<keyword evidence="3 5" id="KW-0732">Signal</keyword>
<sequence length="167" mass="17573">MRKSITLSLILSAALGVSALAFAGGPGGPGFGPDSHGHRGEEGMAFRGLNLTDAQKTQIKQIMQQSFASLKTQGQAVRQQREAFEALSPSASNYQSAAASLAQAEATFTSARITARAAVTAQIYNSVLTGAQQSQYTTQKTALEARMAQWQQFKAEHPLPASASSAQ</sequence>
<keyword evidence="7" id="KW-1185">Reference proteome</keyword>
<reference evidence="6 7" key="1">
    <citation type="submission" date="2020-10" db="EMBL/GenBank/DDBJ databases">
        <title>Phylogeny of dyella-like bacteria.</title>
        <authorList>
            <person name="Fu J."/>
        </authorList>
    </citation>
    <scope>NUCLEOTIDE SEQUENCE [LARGE SCALE GENOMIC DNA]</scope>
    <source>
        <strain evidence="6 7">DHG40</strain>
    </source>
</reference>
<dbReference type="Gene3D" id="1.20.120.1490">
    <property type="match status" value="1"/>
</dbReference>
<keyword evidence="4" id="KW-0574">Periplasm</keyword>
<proteinExistence type="inferred from homology"/>
<comment type="caution">
    <text evidence="6">The sequence shown here is derived from an EMBL/GenBank/DDBJ whole genome shotgun (WGS) entry which is preliminary data.</text>
</comment>
<feature type="chain" id="PRO_5046324139" evidence="5">
    <location>
        <begin position="24"/>
        <end position="167"/>
    </location>
</feature>
<evidence type="ECO:0000313" key="6">
    <source>
        <dbReference type="EMBL" id="MFK2855680.1"/>
    </source>
</evidence>
<name>A0ABW8IKD9_9GAMM</name>
<evidence type="ECO:0000256" key="3">
    <source>
        <dbReference type="ARBA" id="ARBA00022729"/>
    </source>
</evidence>